<feature type="domain" description="Glycine transporter" evidence="9">
    <location>
        <begin position="91"/>
        <end position="163"/>
    </location>
</feature>
<evidence type="ECO:0000256" key="2">
    <source>
        <dbReference type="ARBA" id="ARBA00008193"/>
    </source>
</evidence>
<evidence type="ECO:0000256" key="3">
    <source>
        <dbReference type="ARBA" id="ARBA00022475"/>
    </source>
</evidence>
<sequence>MLLTVLYITGITAEAVTAALSAGRQKMDLFGVIAIACMTALGGGTVRDIILGNYPLIWVETPRYLLIVIGAALITVSISWLMHYFRLLFLVLDAVGLSVFAVLGAQAALEMGHGLVIAAVAAVVTGVFGGVLRDIFSDRMPLVFSKEIYAMVAVIAACLYVGLLELGVEESAAIIVTLIVAFMTRLFAMYYKLGLPVFEYRGADQPIDPRVRLSYRFIRRGFRSVRRRAGIDAFRYRLLDKKKERGDQDDEQWAMEVDMKESREKRVQDWPKKKEIGEPGTEGRKPPEGEEPEGE</sequence>
<name>A0A6B8W6J6_9CORY</name>
<dbReference type="PANTHER" id="PTHR30506">
    <property type="entry name" value="INNER MEMBRANE PROTEIN"/>
    <property type="match status" value="1"/>
</dbReference>
<feature type="transmembrane region" description="Helical" evidence="8">
    <location>
        <begin position="29"/>
        <end position="50"/>
    </location>
</feature>
<dbReference type="Proteomes" id="UP000424462">
    <property type="component" value="Chromosome"/>
</dbReference>
<evidence type="ECO:0000256" key="4">
    <source>
        <dbReference type="ARBA" id="ARBA00022692"/>
    </source>
</evidence>
<feature type="transmembrane region" description="Helical" evidence="8">
    <location>
        <begin position="148"/>
        <end position="166"/>
    </location>
</feature>
<dbReference type="EMBL" id="CP046455">
    <property type="protein sequence ID" value="QGU06536.1"/>
    <property type="molecule type" value="Genomic_DNA"/>
</dbReference>
<dbReference type="KEGG" id="cok:COCCU_02910"/>
<dbReference type="PANTHER" id="PTHR30506:SF3">
    <property type="entry name" value="UPF0126 INNER MEMBRANE PROTEIN YADS-RELATED"/>
    <property type="match status" value="1"/>
</dbReference>
<dbReference type="AlphaFoldDB" id="A0A6B8W6J6"/>
<evidence type="ECO:0000256" key="8">
    <source>
        <dbReference type="SAM" id="Phobius"/>
    </source>
</evidence>
<comment type="subcellular location">
    <subcellularLocation>
        <location evidence="1">Cell membrane</location>
        <topology evidence="1">Multi-pass membrane protein</topology>
    </subcellularLocation>
</comment>
<keyword evidence="6 8" id="KW-0472">Membrane</keyword>
<keyword evidence="5 8" id="KW-1133">Transmembrane helix</keyword>
<feature type="transmembrane region" description="Helical" evidence="8">
    <location>
        <begin position="115"/>
        <end position="136"/>
    </location>
</feature>
<evidence type="ECO:0000259" key="9">
    <source>
        <dbReference type="Pfam" id="PF03458"/>
    </source>
</evidence>
<feature type="transmembrane region" description="Helical" evidence="8">
    <location>
        <begin position="62"/>
        <end position="81"/>
    </location>
</feature>
<reference evidence="10 11" key="1">
    <citation type="submission" date="2019-11" db="EMBL/GenBank/DDBJ databases">
        <title>Complete genome sequence of Corynebacterium kalinowskii 1959, a novel Corynebacterium species isolated from soil of a small paddock in Vilsendorf, Germany.</title>
        <authorList>
            <person name="Schaffert L."/>
            <person name="Ruwe M."/>
            <person name="Milse J."/>
            <person name="Hanuschka K."/>
            <person name="Ortseifen V."/>
            <person name="Droste J."/>
            <person name="Brandt D."/>
            <person name="Schlueter L."/>
            <person name="Kutter Y."/>
            <person name="Vinke S."/>
            <person name="Viehoefer P."/>
            <person name="Jacob L."/>
            <person name="Luebke N.-C."/>
            <person name="Schulte-Berndt E."/>
            <person name="Hain C."/>
            <person name="Linder M."/>
            <person name="Schmidt P."/>
            <person name="Wollenschlaeger L."/>
            <person name="Luttermann T."/>
            <person name="Thieme E."/>
            <person name="Hassa J."/>
            <person name="Haak M."/>
            <person name="Wittchen M."/>
            <person name="Mentz A."/>
            <person name="Persicke M."/>
            <person name="Busche T."/>
            <person name="Ruckert C."/>
        </authorList>
    </citation>
    <scope>NUCLEOTIDE SEQUENCE [LARGE SCALE GENOMIC DNA]</scope>
    <source>
        <strain evidence="10 11">2039</strain>
    </source>
</reference>
<keyword evidence="11" id="KW-1185">Reference proteome</keyword>
<evidence type="ECO:0000313" key="10">
    <source>
        <dbReference type="EMBL" id="QGU06536.1"/>
    </source>
</evidence>
<accession>A0A6B8W6J6</accession>
<feature type="compositionally biased region" description="Basic and acidic residues" evidence="7">
    <location>
        <begin position="257"/>
        <end position="288"/>
    </location>
</feature>
<dbReference type="InterPro" id="IPR005115">
    <property type="entry name" value="Gly_transporter"/>
</dbReference>
<evidence type="ECO:0000256" key="6">
    <source>
        <dbReference type="ARBA" id="ARBA00023136"/>
    </source>
</evidence>
<feature type="region of interest" description="Disordered" evidence="7">
    <location>
        <begin position="244"/>
        <end position="295"/>
    </location>
</feature>
<dbReference type="RefSeq" id="WP_156230128.1">
    <property type="nucleotide sequence ID" value="NZ_CP046455.1"/>
</dbReference>
<proteinExistence type="inferred from homology"/>
<comment type="similarity">
    <text evidence="2">Belongs to the UPF0126 family.</text>
</comment>
<dbReference type="GO" id="GO:0005886">
    <property type="term" value="C:plasma membrane"/>
    <property type="evidence" value="ECO:0007669"/>
    <property type="project" value="UniProtKB-SubCell"/>
</dbReference>
<feature type="transmembrane region" description="Helical" evidence="8">
    <location>
        <begin position="88"/>
        <end position="109"/>
    </location>
</feature>
<keyword evidence="4 8" id="KW-0812">Transmembrane</keyword>
<evidence type="ECO:0000256" key="1">
    <source>
        <dbReference type="ARBA" id="ARBA00004651"/>
    </source>
</evidence>
<evidence type="ECO:0000256" key="7">
    <source>
        <dbReference type="SAM" id="MobiDB-lite"/>
    </source>
</evidence>
<keyword evidence="3" id="KW-1003">Cell membrane</keyword>
<evidence type="ECO:0000313" key="11">
    <source>
        <dbReference type="Proteomes" id="UP000424462"/>
    </source>
</evidence>
<gene>
    <name evidence="10" type="ORF">COCCU_02910</name>
</gene>
<feature type="transmembrane region" description="Helical" evidence="8">
    <location>
        <begin position="6"/>
        <end position="22"/>
    </location>
</feature>
<protein>
    <recommendedName>
        <fullName evidence="9">Glycine transporter domain-containing protein</fullName>
    </recommendedName>
</protein>
<feature type="transmembrane region" description="Helical" evidence="8">
    <location>
        <begin position="172"/>
        <end position="191"/>
    </location>
</feature>
<organism evidence="10 11">
    <name type="scientific">Corynebacterium occultum</name>
    <dbReference type="NCBI Taxonomy" id="2675219"/>
    <lineage>
        <taxon>Bacteria</taxon>
        <taxon>Bacillati</taxon>
        <taxon>Actinomycetota</taxon>
        <taxon>Actinomycetes</taxon>
        <taxon>Mycobacteriales</taxon>
        <taxon>Corynebacteriaceae</taxon>
        <taxon>Corynebacterium</taxon>
    </lineage>
</organism>
<feature type="domain" description="Glycine transporter" evidence="9">
    <location>
        <begin position="5"/>
        <end position="77"/>
    </location>
</feature>
<dbReference type="Pfam" id="PF03458">
    <property type="entry name" value="Gly_transporter"/>
    <property type="match status" value="2"/>
</dbReference>
<evidence type="ECO:0000256" key="5">
    <source>
        <dbReference type="ARBA" id="ARBA00022989"/>
    </source>
</evidence>